<dbReference type="Proteomes" id="UP000629371">
    <property type="component" value="Unassembled WGS sequence"/>
</dbReference>
<gene>
    <name evidence="3" type="ORF">JK360_34505</name>
</gene>
<evidence type="ECO:0000313" key="3">
    <source>
        <dbReference type="EMBL" id="MBL1094368.1"/>
    </source>
</evidence>
<dbReference type="SUPFAM" id="SSF53335">
    <property type="entry name" value="S-adenosyl-L-methionine-dependent methyltransferases"/>
    <property type="match status" value="1"/>
</dbReference>
<evidence type="ECO:0000256" key="2">
    <source>
        <dbReference type="SAM" id="MobiDB-lite"/>
    </source>
</evidence>
<accession>A0ABS1N2W2</accession>
<feature type="region of interest" description="Disordered" evidence="2">
    <location>
        <begin position="1"/>
        <end position="64"/>
    </location>
</feature>
<dbReference type="PANTHER" id="PTHR43317">
    <property type="entry name" value="THERMOSPERMINE SYNTHASE ACAULIS5"/>
    <property type="match status" value="1"/>
</dbReference>
<protein>
    <submittedName>
        <fullName evidence="3">Fused MFS/spermidine synthase</fullName>
    </submittedName>
</protein>
<dbReference type="EMBL" id="JAERRI010000028">
    <property type="protein sequence ID" value="MBL1094368.1"/>
    <property type="molecule type" value="Genomic_DNA"/>
</dbReference>
<dbReference type="PANTHER" id="PTHR43317:SF1">
    <property type="entry name" value="THERMOSPERMINE SYNTHASE ACAULIS5"/>
    <property type="match status" value="1"/>
</dbReference>
<feature type="compositionally biased region" description="Basic residues" evidence="2">
    <location>
        <begin position="27"/>
        <end position="38"/>
    </location>
</feature>
<evidence type="ECO:0000313" key="4">
    <source>
        <dbReference type="Proteomes" id="UP000629371"/>
    </source>
</evidence>
<comment type="caution">
    <text evidence="3">The sequence shown here is derived from an EMBL/GenBank/DDBJ whole genome shotgun (WGS) entry which is preliminary data.</text>
</comment>
<dbReference type="InterPro" id="IPR029063">
    <property type="entry name" value="SAM-dependent_MTases_sf"/>
</dbReference>
<proteinExistence type="predicted"/>
<keyword evidence="1" id="KW-0620">Polyamine biosynthesis</keyword>
<dbReference type="NCBIfam" id="NF037959">
    <property type="entry name" value="MFS_SpdSyn"/>
    <property type="match status" value="1"/>
</dbReference>
<organism evidence="3 4">
    <name type="scientific">Streptomyces siderophoricus</name>
    <dbReference type="NCBI Taxonomy" id="2802281"/>
    <lineage>
        <taxon>Bacteria</taxon>
        <taxon>Bacillati</taxon>
        <taxon>Actinomycetota</taxon>
        <taxon>Actinomycetes</taxon>
        <taxon>Kitasatosporales</taxon>
        <taxon>Streptomycetaceae</taxon>
        <taxon>Streptomyces</taxon>
    </lineage>
</organism>
<name>A0ABS1N2W2_9ACTN</name>
<evidence type="ECO:0000256" key="1">
    <source>
        <dbReference type="ARBA" id="ARBA00023115"/>
    </source>
</evidence>
<keyword evidence="4" id="KW-1185">Reference proteome</keyword>
<dbReference type="Gene3D" id="3.40.50.150">
    <property type="entry name" value="Vaccinia Virus protein VP39"/>
    <property type="match status" value="1"/>
</dbReference>
<sequence length="341" mass="36639">MRIAPARSHQHQAARNKPPARQPSHLPARHKPLPRHTHQAPAEHQPPARHNKTVDEAPEPIPVTRSVDHGTAKLLPDVDRPRAWLLTVDGAPQSYVDLDAPTHLEFEYVRRLAHVLDELAAPGEPLDVLHLGGGAMTLPRYLAATRPHSRQNVIEADRGLLALVTEALPLPDDSRIGGGITVRAQDARTALEEAPEASADVIVADVFGGSRVPAHLTSVEYARAADRVLRTDGRYIANLADSAPFDFLRGQLANFATVFEHLALIAEPSVLRGRRFGNVVLVASHAELPIAPLARRAAADAFPARVEHGAALRRLIGDALPVRDAEAVASPTPPAGAFSVG</sequence>
<reference evidence="3 4" key="1">
    <citation type="submission" date="2021-01" db="EMBL/GenBank/DDBJ databases">
        <title>WGS of actinomycetes isolated from Thailand.</title>
        <authorList>
            <person name="Thawai C."/>
        </authorList>
    </citation>
    <scope>NUCLEOTIDE SEQUENCE [LARGE SCALE GENOMIC DNA]</scope>
    <source>
        <strain evidence="3 4">CH9-7</strain>
    </source>
</reference>